<dbReference type="RefSeq" id="WP_369207353.1">
    <property type="nucleotide sequence ID" value="NZ_JBFNXQ010000041.1"/>
</dbReference>
<keyword evidence="3 7" id="KW-0812">Transmembrane</keyword>
<comment type="subcellular location">
    <subcellularLocation>
        <location evidence="1">Cell membrane</location>
        <topology evidence="1">Single-pass membrane protein</topology>
    </subcellularLocation>
</comment>
<comment type="caution">
    <text evidence="9">The sequence shown here is derived from an EMBL/GenBank/DDBJ whole genome shotgun (WGS) entry which is preliminary data.</text>
</comment>
<dbReference type="Proteomes" id="UP001560045">
    <property type="component" value="Unassembled WGS sequence"/>
</dbReference>
<evidence type="ECO:0000313" key="10">
    <source>
        <dbReference type="Proteomes" id="UP001560045"/>
    </source>
</evidence>
<name>A0ABV3XFY0_9ACTN</name>
<gene>
    <name evidence="9" type="ORF">ABQ292_14030</name>
</gene>
<keyword evidence="5 7" id="KW-0472">Membrane</keyword>
<dbReference type="PANTHER" id="PTHR33885">
    <property type="entry name" value="PHAGE SHOCK PROTEIN C"/>
    <property type="match status" value="1"/>
</dbReference>
<reference evidence="9 10" key="1">
    <citation type="submission" date="2024-06" db="EMBL/GenBank/DDBJ databases">
        <title>Draft genome sequence of Geodermatophilus badlandi, a novel member of the Geodermatophilaceae isolated from badland sedimentary rocks in the Red desert, Wyoming, USA.</title>
        <authorList>
            <person name="Ben Tekaya S."/>
            <person name="Nouioui I."/>
            <person name="Flores G.M."/>
            <person name="Shaal M.N."/>
            <person name="Bredoire F."/>
            <person name="Basile F."/>
            <person name="Van Diepen L."/>
            <person name="Ward N.L."/>
        </authorList>
    </citation>
    <scope>NUCLEOTIDE SEQUENCE [LARGE SCALE GENOMIC DNA]</scope>
    <source>
        <strain evidence="9 10">WL48A</strain>
    </source>
</reference>
<accession>A0ABV3XFY0</accession>
<protein>
    <submittedName>
        <fullName evidence="9">PspC domain-containing protein</fullName>
    </submittedName>
</protein>
<evidence type="ECO:0000256" key="2">
    <source>
        <dbReference type="ARBA" id="ARBA00022475"/>
    </source>
</evidence>
<feature type="compositionally biased region" description="Pro residues" evidence="6">
    <location>
        <begin position="1"/>
        <end position="22"/>
    </location>
</feature>
<evidence type="ECO:0000256" key="6">
    <source>
        <dbReference type="SAM" id="MobiDB-lite"/>
    </source>
</evidence>
<keyword evidence="2" id="KW-1003">Cell membrane</keyword>
<evidence type="ECO:0000256" key="1">
    <source>
        <dbReference type="ARBA" id="ARBA00004162"/>
    </source>
</evidence>
<keyword evidence="10" id="KW-1185">Reference proteome</keyword>
<dbReference type="Pfam" id="PF04024">
    <property type="entry name" value="PspC"/>
    <property type="match status" value="1"/>
</dbReference>
<sequence>MTSTPFPTPETVPPQAVPPQTVPPQTGRPQLRRSRTDAVLGGVSGGLAAHTGTDPVLWRVAFVGLTVAGGVGALLYLLLWVLVPQEPLGPGETARPVDRFVDDLHVRLAGPTARRD</sequence>
<evidence type="ECO:0000256" key="5">
    <source>
        <dbReference type="ARBA" id="ARBA00023136"/>
    </source>
</evidence>
<dbReference type="InterPro" id="IPR052027">
    <property type="entry name" value="PspC"/>
</dbReference>
<feature type="region of interest" description="Disordered" evidence="6">
    <location>
        <begin position="1"/>
        <end position="35"/>
    </location>
</feature>
<evidence type="ECO:0000256" key="7">
    <source>
        <dbReference type="SAM" id="Phobius"/>
    </source>
</evidence>
<evidence type="ECO:0000313" key="9">
    <source>
        <dbReference type="EMBL" id="MEX5719479.1"/>
    </source>
</evidence>
<evidence type="ECO:0000256" key="3">
    <source>
        <dbReference type="ARBA" id="ARBA00022692"/>
    </source>
</evidence>
<dbReference type="InterPro" id="IPR007168">
    <property type="entry name" value="Phageshock_PspC_N"/>
</dbReference>
<feature type="domain" description="Phage shock protein PspC N-terminal" evidence="8">
    <location>
        <begin position="30"/>
        <end position="86"/>
    </location>
</feature>
<evidence type="ECO:0000256" key="4">
    <source>
        <dbReference type="ARBA" id="ARBA00022989"/>
    </source>
</evidence>
<keyword evidence="4 7" id="KW-1133">Transmembrane helix</keyword>
<dbReference type="PANTHER" id="PTHR33885:SF3">
    <property type="entry name" value="PHAGE SHOCK PROTEIN C"/>
    <property type="match status" value="1"/>
</dbReference>
<proteinExistence type="predicted"/>
<feature type="transmembrane region" description="Helical" evidence="7">
    <location>
        <begin position="56"/>
        <end position="83"/>
    </location>
</feature>
<organism evidence="9 10">
    <name type="scientific">Geodermatophilus maliterrae</name>
    <dbReference type="NCBI Taxonomy" id="3162531"/>
    <lineage>
        <taxon>Bacteria</taxon>
        <taxon>Bacillati</taxon>
        <taxon>Actinomycetota</taxon>
        <taxon>Actinomycetes</taxon>
        <taxon>Geodermatophilales</taxon>
        <taxon>Geodermatophilaceae</taxon>
        <taxon>Geodermatophilus</taxon>
    </lineage>
</organism>
<dbReference type="EMBL" id="JBFNXQ010000041">
    <property type="protein sequence ID" value="MEX5719479.1"/>
    <property type="molecule type" value="Genomic_DNA"/>
</dbReference>
<evidence type="ECO:0000259" key="8">
    <source>
        <dbReference type="Pfam" id="PF04024"/>
    </source>
</evidence>